<protein>
    <submittedName>
        <fullName evidence="2">Uncharacterized protein</fullName>
    </submittedName>
</protein>
<dbReference type="AlphaFoldDB" id="A0A7S4FIC5"/>
<evidence type="ECO:0000313" key="2">
    <source>
        <dbReference type="EMBL" id="CAE0796096.1"/>
    </source>
</evidence>
<name>A0A7S4FIC5_9EUGL</name>
<feature type="region of interest" description="Disordered" evidence="1">
    <location>
        <begin position="137"/>
        <end position="174"/>
    </location>
</feature>
<organism evidence="2">
    <name type="scientific">Eutreptiella gymnastica</name>
    <dbReference type="NCBI Taxonomy" id="73025"/>
    <lineage>
        <taxon>Eukaryota</taxon>
        <taxon>Discoba</taxon>
        <taxon>Euglenozoa</taxon>
        <taxon>Euglenida</taxon>
        <taxon>Spirocuta</taxon>
        <taxon>Euglenophyceae</taxon>
        <taxon>Eutreptiales</taxon>
        <taxon>Eutreptiaceae</taxon>
        <taxon>Eutreptiella</taxon>
    </lineage>
</organism>
<feature type="region of interest" description="Disordered" evidence="1">
    <location>
        <begin position="34"/>
        <end position="61"/>
    </location>
</feature>
<accession>A0A7S4FIC5</accession>
<feature type="region of interest" description="Disordered" evidence="1">
    <location>
        <begin position="89"/>
        <end position="116"/>
    </location>
</feature>
<gene>
    <name evidence="2" type="ORF">EGYM00163_LOCUS7216</name>
</gene>
<dbReference type="EMBL" id="HBJA01022550">
    <property type="protein sequence ID" value="CAE0796096.1"/>
    <property type="molecule type" value="Transcribed_RNA"/>
</dbReference>
<reference evidence="2" key="1">
    <citation type="submission" date="2021-01" db="EMBL/GenBank/DDBJ databases">
        <authorList>
            <person name="Corre E."/>
            <person name="Pelletier E."/>
            <person name="Niang G."/>
            <person name="Scheremetjew M."/>
            <person name="Finn R."/>
            <person name="Kale V."/>
            <person name="Holt S."/>
            <person name="Cochrane G."/>
            <person name="Meng A."/>
            <person name="Brown T."/>
            <person name="Cohen L."/>
        </authorList>
    </citation>
    <scope>NUCLEOTIDE SEQUENCE</scope>
    <source>
        <strain evidence="2">CCMP1594</strain>
    </source>
</reference>
<proteinExistence type="predicted"/>
<sequence>MPKMTLSCPEIERTKPQPAIWADSKRIERKAHWGRCFKAPNPPHQNRSKTSRRQAQTHGTSMLDKGETGALRFGLYILACRIGQDVLRKDPRPLLQADSAKRPDGSGEKYFATSRPQPLLTAAEDILCTATDGVDGIETLGKKNGDGAGLRAQRAVQRGSKGSERDGTLSPGNA</sequence>
<evidence type="ECO:0000256" key="1">
    <source>
        <dbReference type="SAM" id="MobiDB-lite"/>
    </source>
</evidence>